<sequence length="67" mass="7447">MLWWIWLLLMWSALALVLGVVLGGVIRTADRREVGANRGADEQPRGVRLPTPRLQGQVGGQSVGRRR</sequence>
<evidence type="ECO:0000313" key="2">
    <source>
        <dbReference type="EMBL" id="PRY48129.1"/>
    </source>
</evidence>
<feature type="compositionally biased region" description="Basic and acidic residues" evidence="1">
    <location>
        <begin position="33"/>
        <end position="45"/>
    </location>
</feature>
<protein>
    <submittedName>
        <fullName evidence="2">Uncharacterized protein</fullName>
    </submittedName>
</protein>
<feature type="compositionally biased region" description="Gly residues" evidence="1">
    <location>
        <begin position="57"/>
        <end position="67"/>
    </location>
</feature>
<name>A0A2T0TR55_9ACTN</name>
<dbReference type="Proteomes" id="UP000239210">
    <property type="component" value="Unassembled WGS sequence"/>
</dbReference>
<dbReference type="EMBL" id="PVTG01000010">
    <property type="protein sequence ID" value="PRY48129.1"/>
    <property type="molecule type" value="Genomic_DNA"/>
</dbReference>
<feature type="region of interest" description="Disordered" evidence="1">
    <location>
        <begin position="33"/>
        <end position="67"/>
    </location>
</feature>
<reference evidence="2 3" key="1">
    <citation type="submission" date="2018-03" db="EMBL/GenBank/DDBJ databases">
        <title>Genomic Encyclopedia of Archaeal and Bacterial Type Strains, Phase II (KMG-II): from individual species to whole genera.</title>
        <authorList>
            <person name="Goeker M."/>
        </authorList>
    </citation>
    <scope>NUCLEOTIDE SEQUENCE [LARGE SCALE GENOMIC DNA]</scope>
    <source>
        <strain evidence="2 3">DSM 45416</strain>
    </source>
</reference>
<proteinExistence type="predicted"/>
<gene>
    <name evidence="2" type="ORF">LY71_11015</name>
</gene>
<accession>A0A2T0TR55</accession>
<evidence type="ECO:0000313" key="3">
    <source>
        <dbReference type="Proteomes" id="UP000239210"/>
    </source>
</evidence>
<comment type="caution">
    <text evidence="2">The sequence shown here is derived from an EMBL/GenBank/DDBJ whole genome shotgun (WGS) entry which is preliminary data.</text>
</comment>
<keyword evidence="3" id="KW-1185">Reference proteome</keyword>
<dbReference type="AlphaFoldDB" id="A0A2T0TR55"/>
<organism evidence="2 3">
    <name type="scientific">Geodermatophilus tzadiensis</name>
    <dbReference type="NCBI Taxonomy" id="1137988"/>
    <lineage>
        <taxon>Bacteria</taxon>
        <taxon>Bacillati</taxon>
        <taxon>Actinomycetota</taxon>
        <taxon>Actinomycetes</taxon>
        <taxon>Geodermatophilales</taxon>
        <taxon>Geodermatophilaceae</taxon>
        <taxon>Geodermatophilus</taxon>
    </lineage>
</organism>
<evidence type="ECO:0000256" key="1">
    <source>
        <dbReference type="SAM" id="MobiDB-lite"/>
    </source>
</evidence>